<keyword evidence="2" id="KW-1133">Transmembrane helix</keyword>
<evidence type="ECO:0000256" key="1">
    <source>
        <dbReference type="SAM" id="MobiDB-lite"/>
    </source>
</evidence>
<name>A0A6H2DML3_9SPHN</name>
<reference evidence="4 5" key="1">
    <citation type="submission" date="2020-04" db="EMBL/GenBank/DDBJ databases">
        <title>Genome sequence for Sphingorhabdus sp. strain M1.</title>
        <authorList>
            <person name="Park S.-J."/>
        </authorList>
    </citation>
    <scope>NUCLEOTIDE SEQUENCE [LARGE SCALE GENOMIC DNA]</scope>
    <source>
        <strain evidence="4 5">JK6</strain>
    </source>
</reference>
<keyword evidence="3" id="KW-0732">Signal</keyword>
<keyword evidence="2" id="KW-0812">Transmembrane</keyword>
<feature type="chain" id="PRO_5026046600" description="Secreted protein" evidence="3">
    <location>
        <begin position="25"/>
        <end position="211"/>
    </location>
</feature>
<feature type="region of interest" description="Disordered" evidence="1">
    <location>
        <begin position="98"/>
        <end position="140"/>
    </location>
</feature>
<organism evidence="4 5">
    <name type="scientific">Parasphingorhabdus halotolerans</name>
    <dbReference type="NCBI Taxonomy" id="2725558"/>
    <lineage>
        <taxon>Bacteria</taxon>
        <taxon>Pseudomonadati</taxon>
        <taxon>Pseudomonadota</taxon>
        <taxon>Alphaproteobacteria</taxon>
        <taxon>Sphingomonadales</taxon>
        <taxon>Sphingomonadaceae</taxon>
        <taxon>Parasphingorhabdus</taxon>
    </lineage>
</organism>
<evidence type="ECO:0000256" key="3">
    <source>
        <dbReference type="SAM" id="SignalP"/>
    </source>
</evidence>
<evidence type="ECO:0008006" key="6">
    <source>
        <dbReference type="Google" id="ProtNLM"/>
    </source>
</evidence>
<evidence type="ECO:0000313" key="4">
    <source>
        <dbReference type="EMBL" id="QJB69195.1"/>
    </source>
</evidence>
<sequence length="211" mass="22819">MSSKIATATASLALVFTGFTPAMAAPMNPNIATATPFEVGALGWSADVEKAEGWRSNRGYRGYRGYGHRRHRDRIDGGDVLAGILIIGGIAAIASAASKNKTDRRYEDRDTRDRDYRSDNQRYDDRRSDSRSADRGAGSVDQAINVCSNAAEQRAGSDARVSEIRSVTKDGNGWRVEGDLSNSEERTFLCGSTEGRVDFVQLGSGDLAFAN</sequence>
<keyword evidence="5" id="KW-1185">Reference proteome</keyword>
<evidence type="ECO:0000313" key="5">
    <source>
        <dbReference type="Proteomes" id="UP000501600"/>
    </source>
</evidence>
<evidence type="ECO:0000256" key="2">
    <source>
        <dbReference type="SAM" id="Phobius"/>
    </source>
</evidence>
<dbReference type="Proteomes" id="UP000501600">
    <property type="component" value="Chromosome"/>
</dbReference>
<dbReference type="AlphaFoldDB" id="A0A6H2DML3"/>
<accession>A0A6H2DML3</accession>
<protein>
    <recommendedName>
        <fullName evidence="6">Secreted protein</fullName>
    </recommendedName>
</protein>
<feature type="signal peptide" evidence="3">
    <location>
        <begin position="1"/>
        <end position="24"/>
    </location>
</feature>
<proteinExistence type="predicted"/>
<feature type="compositionally biased region" description="Basic and acidic residues" evidence="1">
    <location>
        <begin position="100"/>
        <end position="134"/>
    </location>
</feature>
<keyword evidence="2" id="KW-0472">Membrane</keyword>
<gene>
    <name evidence="4" type="ORF">HF685_07820</name>
</gene>
<dbReference type="KEGG" id="phao:HF685_07820"/>
<dbReference type="RefSeq" id="WP_168819081.1">
    <property type="nucleotide sequence ID" value="NZ_CP051217.1"/>
</dbReference>
<dbReference type="EMBL" id="CP051217">
    <property type="protein sequence ID" value="QJB69195.1"/>
    <property type="molecule type" value="Genomic_DNA"/>
</dbReference>
<feature type="transmembrane region" description="Helical" evidence="2">
    <location>
        <begin position="80"/>
        <end position="97"/>
    </location>
</feature>